<dbReference type="GO" id="GO:0006310">
    <property type="term" value="P:DNA recombination"/>
    <property type="evidence" value="ECO:0007669"/>
    <property type="project" value="UniProtKB-UniRule"/>
</dbReference>
<dbReference type="SUPFAM" id="SSF50249">
    <property type="entry name" value="Nucleic acid-binding proteins"/>
    <property type="match status" value="1"/>
</dbReference>
<dbReference type="InterPro" id="IPR003717">
    <property type="entry name" value="RecO"/>
</dbReference>
<dbReference type="EMBL" id="PCRP01000075">
    <property type="protein sequence ID" value="PIP23178.1"/>
    <property type="molecule type" value="Genomic_DNA"/>
</dbReference>
<dbReference type="PANTHER" id="PTHR33991">
    <property type="entry name" value="DNA REPAIR PROTEIN RECO"/>
    <property type="match status" value="1"/>
</dbReference>
<proteinExistence type="inferred from homology"/>
<protein>
    <recommendedName>
        <fullName evidence="2 7">DNA repair protein RecO</fullName>
    </recommendedName>
    <alternativeName>
        <fullName evidence="6 7">Recombination protein O</fullName>
    </alternativeName>
</protein>
<keyword evidence="5 7" id="KW-0234">DNA repair</keyword>
<dbReference type="InterPro" id="IPR037278">
    <property type="entry name" value="ARFGAP/RecO"/>
</dbReference>
<dbReference type="GO" id="GO:0043590">
    <property type="term" value="C:bacterial nucleoid"/>
    <property type="evidence" value="ECO:0007669"/>
    <property type="project" value="TreeGrafter"/>
</dbReference>
<dbReference type="InterPro" id="IPR022572">
    <property type="entry name" value="DNA_rep/recomb_RecO_N"/>
</dbReference>
<evidence type="ECO:0000256" key="2">
    <source>
        <dbReference type="ARBA" id="ARBA00021310"/>
    </source>
</evidence>
<dbReference type="InterPro" id="IPR042242">
    <property type="entry name" value="RecO_C"/>
</dbReference>
<comment type="caution">
    <text evidence="9">The sequence shown here is derived from an EMBL/GenBank/DDBJ whole genome shotgun (WGS) entry which is preliminary data.</text>
</comment>
<evidence type="ECO:0000256" key="5">
    <source>
        <dbReference type="ARBA" id="ARBA00023204"/>
    </source>
</evidence>
<keyword evidence="4 7" id="KW-0233">DNA recombination</keyword>
<evidence type="ECO:0000256" key="1">
    <source>
        <dbReference type="ARBA" id="ARBA00007452"/>
    </source>
</evidence>
<reference evidence="9 10" key="1">
    <citation type="submission" date="2017-09" db="EMBL/GenBank/DDBJ databases">
        <title>Depth-based differentiation of microbial function through sediment-hosted aquifers and enrichment of novel symbionts in the deep terrestrial subsurface.</title>
        <authorList>
            <person name="Probst A.J."/>
            <person name="Ladd B."/>
            <person name="Jarett J.K."/>
            <person name="Geller-Mcgrath D.E."/>
            <person name="Sieber C.M."/>
            <person name="Emerson J.B."/>
            <person name="Anantharaman K."/>
            <person name="Thomas B.C."/>
            <person name="Malmstrom R."/>
            <person name="Stieglmeier M."/>
            <person name="Klingl A."/>
            <person name="Woyke T."/>
            <person name="Ryan C.M."/>
            <person name="Banfield J.F."/>
        </authorList>
    </citation>
    <scope>NUCLEOTIDE SEQUENCE [LARGE SCALE GENOMIC DNA]</scope>
    <source>
        <strain evidence="9">CG23_combo_of_CG06-09_8_20_14_all_38_19</strain>
    </source>
</reference>
<dbReference type="PANTHER" id="PTHR33991:SF1">
    <property type="entry name" value="DNA REPAIR PROTEIN RECO"/>
    <property type="match status" value="1"/>
</dbReference>
<evidence type="ECO:0000259" key="8">
    <source>
        <dbReference type="Pfam" id="PF11967"/>
    </source>
</evidence>
<dbReference type="AlphaFoldDB" id="A0A2G9YVB0"/>
<gene>
    <name evidence="7 9" type="primary">recO</name>
    <name evidence="9" type="ORF">COX36_04810</name>
</gene>
<sequence>MFTHYNTESIILKKENLREADQLFTVYTRDFGKLEILGKAIRKIQSKLRSGADIFYLSKIEFIQGKRYKTLTDAILIDKFKNIRENLERLKIAYRISEVLDNLIKGQEVDEKTWHLLNEVFKKLNNLQFTICNLQLIYHYFFWNFLSILGYQLELYKCFACQKKLTPEELYFNQKEAGIVCSACFKKMKNAERIEASTIKVLRVLYKKDWTVLKRLRLKETDLNLLEEVSDNYLSAILNQG</sequence>
<dbReference type="HAMAP" id="MF_00201">
    <property type="entry name" value="RecO"/>
    <property type="match status" value="1"/>
</dbReference>
<dbReference type="SUPFAM" id="SSF57863">
    <property type="entry name" value="ArfGap/RecO-like zinc finger"/>
    <property type="match status" value="1"/>
</dbReference>
<dbReference type="Gene3D" id="1.20.1440.120">
    <property type="entry name" value="Recombination protein O, C-terminal domain"/>
    <property type="match status" value="1"/>
</dbReference>
<evidence type="ECO:0000256" key="3">
    <source>
        <dbReference type="ARBA" id="ARBA00022763"/>
    </source>
</evidence>
<dbReference type="GO" id="GO:0006302">
    <property type="term" value="P:double-strand break repair"/>
    <property type="evidence" value="ECO:0007669"/>
    <property type="project" value="TreeGrafter"/>
</dbReference>
<name>A0A2G9YVB0_9BACT</name>
<accession>A0A2G9YVB0</accession>
<evidence type="ECO:0000313" key="10">
    <source>
        <dbReference type="Proteomes" id="UP000230273"/>
    </source>
</evidence>
<dbReference type="NCBIfam" id="TIGR00613">
    <property type="entry name" value="reco"/>
    <property type="match status" value="1"/>
</dbReference>
<organism evidence="9 10">
    <name type="scientific">Candidatus Nealsonbacteria bacterium CG23_combo_of_CG06-09_8_20_14_all_38_19</name>
    <dbReference type="NCBI Taxonomy" id="1974721"/>
    <lineage>
        <taxon>Bacteria</taxon>
        <taxon>Candidatus Nealsoniibacteriota</taxon>
    </lineage>
</organism>
<dbReference type="Proteomes" id="UP000230273">
    <property type="component" value="Unassembled WGS sequence"/>
</dbReference>
<feature type="domain" description="DNA replication/recombination mediator RecO N-terminal" evidence="8">
    <location>
        <begin position="4"/>
        <end position="80"/>
    </location>
</feature>
<evidence type="ECO:0000256" key="7">
    <source>
        <dbReference type="HAMAP-Rule" id="MF_00201"/>
    </source>
</evidence>
<dbReference type="Pfam" id="PF02565">
    <property type="entry name" value="RecO_C"/>
    <property type="match status" value="1"/>
</dbReference>
<comment type="function">
    <text evidence="7">Involved in DNA repair and RecF pathway recombination.</text>
</comment>
<keyword evidence="3 7" id="KW-0227">DNA damage</keyword>
<dbReference type="Pfam" id="PF11967">
    <property type="entry name" value="RecO_N"/>
    <property type="match status" value="1"/>
</dbReference>
<comment type="similarity">
    <text evidence="1 7">Belongs to the RecO family.</text>
</comment>
<dbReference type="InterPro" id="IPR012340">
    <property type="entry name" value="NA-bd_OB-fold"/>
</dbReference>
<dbReference type="Gene3D" id="2.40.50.140">
    <property type="entry name" value="Nucleic acid-binding proteins"/>
    <property type="match status" value="1"/>
</dbReference>
<evidence type="ECO:0000313" key="9">
    <source>
        <dbReference type="EMBL" id="PIP23178.1"/>
    </source>
</evidence>
<evidence type="ECO:0000256" key="4">
    <source>
        <dbReference type="ARBA" id="ARBA00023172"/>
    </source>
</evidence>
<evidence type="ECO:0000256" key="6">
    <source>
        <dbReference type="ARBA" id="ARBA00033409"/>
    </source>
</evidence>